<dbReference type="Proteomes" id="UP000245607">
    <property type="component" value="Unassembled WGS sequence"/>
</dbReference>
<sequence>MKKKNKELHVAVPKEEQGAWQIIDHTNCTKCEEELLFILKDNEHEFSLGLTTVLQGLWIAQKEGYVPKIPDDWWLKLRQFN</sequence>
<dbReference type="Proteomes" id="UP000218139">
    <property type="component" value="Unassembled WGS sequence"/>
</dbReference>
<evidence type="ECO:0000313" key="2">
    <source>
        <dbReference type="EMBL" id="PWG53072.1"/>
    </source>
</evidence>
<organism evidence="2 4">
    <name type="scientific">Ligilactobacillus salivarius</name>
    <dbReference type="NCBI Taxonomy" id="1624"/>
    <lineage>
        <taxon>Bacteria</taxon>
        <taxon>Bacillati</taxon>
        <taxon>Bacillota</taxon>
        <taxon>Bacilli</taxon>
        <taxon>Lactobacillales</taxon>
        <taxon>Lactobacillaceae</taxon>
        <taxon>Ligilactobacillus</taxon>
    </lineage>
</organism>
<evidence type="ECO:0000313" key="1">
    <source>
        <dbReference type="EMBL" id="PAY47458.1"/>
    </source>
</evidence>
<comment type="caution">
    <text evidence="2">The sequence shown here is derived from an EMBL/GenBank/DDBJ whole genome shotgun (WGS) entry which is preliminary data.</text>
</comment>
<accession>A0A2A2X020</accession>
<dbReference type="EMBL" id="QFAS01000005">
    <property type="protein sequence ID" value="PWG53072.1"/>
    <property type="molecule type" value="Genomic_DNA"/>
</dbReference>
<protein>
    <submittedName>
        <fullName evidence="2">Uncharacterized protein</fullName>
    </submittedName>
</protein>
<evidence type="ECO:0000313" key="4">
    <source>
        <dbReference type="Proteomes" id="UP000245607"/>
    </source>
</evidence>
<dbReference type="RefSeq" id="WP_095759320.1">
    <property type="nucleotide sequence ID" value="NZ_JABAFL010000004.1"/>
</dbReference>
<reference evidence="1 3" key="1">
    <citation type="submission" date="2016-05" db="EMBL/GenBank/DDBJ databases">
        <authorList>
            <person name="Lee J.-Y."/>
            <person name="Kim E.B."/>
            <person name="Choi Y.-J."/>
        </authorList>
    </citation>
    <scope>NUCLEOTIDE SEQUENCE [LARGE SCALE GENOMIC DNA]</scope>
    <source>
        <strain evidence="1 3">KLA006</strain>
    </source>
</reference>
<reference evidence="2 4" key="2">
    <citation type="submission" date="2018-05" db="EMBL/GenBank/DDBJ databases">
        <title>Lactobacillus salivarius genome sequencing and assembly.</title>
        <authorList>
            <person name="Audisio C."/>
            <person name="Albarracin L."/>
            <person name="Torres M.J."/>
            <person name="Hebert E.M."/>
            <person name="Saavedra L."/>
        </authorList>
    </citation>
    <scope>NUCLEOTIDE SEQUENCE [LARGE SCALE GENOMIC DNA]</scope>
    <source>
        <strain evidence="2 4">A3iob</strain>
    </source>
</reference>
<evidence type="ECO:0000313" key="3">
    <source>
        <dbReference type="Proteomes" id="UP000218139"/>
    </source>
</evidence>
<proteinExistence type="predicted"/>
<dbReference type="AlphaFoldDB" id="A0A2A2X020"/>
<gene>
    <name evidence="1" type="ORF">A8C52_00300</name>
    <name evidence="2" type="ORF">DB362_03915</name>
</gene>
<name>A0A2A2X020_9LACO</name>
<dbReference type="EMBL" id="LXZO01000079">
    <property type="protein sequence ID" value="PAY47458.1"/>
    <property type="molecule type" value="Genomic_DNA"/>
</dbReference>